<dbReference type="PANTHER" id="PTHR33908:SF11">
    <property type="entry name" value="MEMBRANE PROTEIN"/>
    <property type="match status" value="1"/>
</dbReference>
<keyword evidence="7 8" id="KW-0472">Membrane</keyword>
<accession>A0ABT9XGE9</accession>
<feature type="transmembrane region" description="Helical" evidence="8">
    <location>
        <begin position="73"/>
        <end position="92"/>
    </location>
</feature>
<keyword evidence="2" id="KW-1003">Cell membrane</keyword>
<feature type="transmembrane region" description="Helical" evidence="8">
    <location>
        <begin position="12"/>
        <end position="33"/>
    </location>
</feature>
<evidence type="ECO:0000313" key="10">
    <source>
        <dbReference type="EMBL" id="MDQ0189371.1"/>
    </source>
</evidence>
<protein>
    <recommendedName>
        <fullName evidence="9">Glycosyltransferase RgtA/B/C/D-like domain-containing protein</fullName>
    </recommendedName>
</protein>
<dbReference type="InterPro" id="IPR050297">
    <property type="entry name" value="LipidA_mod_glycosyltrf_83"/>
</dbReference>
<keyword evidence="6 8" id="KW-1133">Transmembrane helix</keyword>
<evidence type="ECO:0000313" key="11">
    <source>
        <dbReference type="Proteomes" id="UP001232973"/>
    </source>
</evidence>
<comment type="subcellular location">
    <subcellularLocation>
        <location evidence="1">Cell membrane</location>
        <topology evidence="1">Multi-pass membrane protein</topology>
    </subcellularLocation>
</comment>
<comment type="caution">
    <text evidence="10">The sequence shown here is derived from an EMBL/GenBank/DDBJ whole genome shotgun (WGS) entry which is preliminary data.</text>
</comment>
<evidence type="ECO:0000256" key="3">
    <source>
        <dbReference type="ARBA" id="ARBA00022676"/>
    </source>
</evidence>
<evidence type="ECO:0000256" key="6">
    <source>
        <dbReference type="ARBA" id="ARBA00022989"/>
    </source>
</evidence>
<proteinExistence type="predicted"/>
<feature type="transmembrane region" description="Helical" evidence="8">
    <location>
        <begin position="122"/>
        <end position="140"/>
    </location>
</feature>
<feature type="transmembrane region" description="Helical" evidence="8">
    <location>
        <begin position="326"/>
        <end position="346"/>
    </location>
</feature>
<dbReference type="Pfam" id="PF13231">
    <property type="entry name" value="PMT_2"/>
    <property type="match status" value="1"/>
</dbReference>
<name>A0ABT9XGE9_9BACL</name>
<keyword evidence="3" id="KW-0328">Glycosyltransferase</keyword>
<evidence type="ECO:0000256" key="2">
    <source>
        <dbReference type="ARBA" id="ARBA00022475"/>
    </source>
</evidence>
<dbReference type="RefSeq" id="WP_274457034.1">
    <property type="nucleotide sequence ID" value="NZ_CP067097.1"/>
</dbReference>
<keyword evidence="5 8" id="KW-0812">Transmembrane</keyword>
<feature type="domain" description="Glycosyltransferase RgtA/B/C/D-like" evidence="9">
    <location>
        <begin position="81"/>
        <end position="226"/>
    </location>
</feature>
<evidence type="ECO:0000256" key="5">
    <source>
        <dbReference type="ARBA" id="ARBA00022692"/>
    </source>
</evidence>
<keyword evidence="4" id="KW-0808">Transferase</keyword>
<feature type="transmembrane region" description="Helical" evidence="8">
    <location>
        <begin position="353"/>
        <end position="370"/>
    </location>
</feature>
<dbReference type="InterPro" id="IPR038731">
    <property type="entry name" value="RgtA/B/C-like"/>
</dbReference>
<gene>
    <name evidence="10" type="ORF">J2S03_001203</name>
</gene>
<dbReference type="EMBL" id="JAUSTP010000007">
    <property type="protein sequence ID" value="MDQ0189371.1"/>
    <property type="molecule type" value="Genomic_DNA"/>
</dbReference>
<dbReference type="Proteomes" id="UP001232973">
    <property type="component" value="Unassembled WGS sequence"/>
</dbReference>
<feature type="transmembrane region" description="Helical" evidence="8">
    <location>
        <begin position="152"/>
        <end position="169"/>
    </location>
</feature>
<feature type="transmembrane region" description="Helical" evidence="8">
    <location>
        <begin position="270"/>
        <end position="293"/>
    </location>
</feature>
<dbReference type="PANTHER" id="PTHR33908">
    <property type="entry name" value="MANNOSYLTRANSFERASE YKCB-RELATED"/>
    <property type="match status" value="1"/>
</dbReference>
<sequence>MHAQRERTHQLYLLCLFLLLAASVLVHVITLHMPLYASDAWRQTDEESIVWHFTYVLTNPLKPQIFYDGTHDLFVQLELQVIPWLTSILMRIFGWHTMLLHVIPDVFFSLNVYLIYRIGVKLFTPAYGLFGALLYLLVPYDIYYGQALMPEIFMMTMLLVTVLTVNAYLENQTWGRASVAALSLLLLALSKLPAVTILPGLLAFAMVKSGWRSLISPKVILSVVFAGVFTELYLHYEGSIAASKFVSGDTSAYLLRHMASNLHLHVYHQAFQFITTRLLFRPISALAIVGLFFPRLNSKLYALLIGWGFGAFIFEAWVATHNALQYYYLVIALPGVLMGAYGGYALYHYFHRWSLIALVPVTALAVSAAWQHTPVLYTPYQKNIYELGLRFRSLPANDRILWIGTTPIIFDYSRHYGWRDFNTKETLAEKEAWIQEKIREKAAVLVVEHQTAPDNQPLMAYLQKNFRHQVVDGYTVFWL</sequence>
<evidence type="ECO:0000256" key="8">
    <source>
        <dbReference type="SAM" id="Phobius"/>
    </source>
</evidence>
<evidence type="ECO:0000256" key="1">
    <source>
        <dbReference type="ARBA" id="ARBA00004651"/>
    </source>
</evidence>
<evidence type="ECO:0000259" key="9">
    <source>
        <dbReference type="Pfam" id="PF13231"/>
    </source>
</evidence>
<evidence type="ECO:0000256" key="7">
    <source>
        <dbReference type="ARBA" id="ARBA00023136"/>
    </source>
</evidence>
<feature type="transmembrane region" description="Helical" evidence="8">
    <location>
        <begin position="300"/>
        <end position="320"/>
    </location>
</feature>
<evidence type="ECO:0000256" key="4">
    <source>
        <dbReference type="ARBA" id="ARBA00022679"/>
    </source>
</evidence>
<feature type="transmembrane region" description="Helical" evidence="8">
    <location>
        <begin position="181"/>
        <end position="207"/>
    </location>
</feature>
<keyword evidence="11" id="KW-1185">Reference proteome</keyword>
<organism evidence="10 11">
    <name type="scientific">Alicyclobacillus cycloheptanicus</name>
    <dbReference type="NCBI Taxonomy" id="1457"/>
    <lineage>
        <taxon>Bacteria</taxon>
        <taxon>Bacillati</taxon>
        <taxon>Bacillota</taxon>
        <taxon>Bacilli</taxon>
        <taxon>Bacillales</taxon>
        <taxon>Alicyclobacillaceae</taxon>
        <taxon>Alicyclobacillus</taxon>
    </lineage>
</organism>
<reference evidence="10 11" key="1">
    <citation type="submission" date="2023-07" db="EMBL/GenBank/DDBJ databases">
        <title>Genomic Encyclopedia of Type Strains, Phase IV (KMG-IV): sequencing the most valuable type-strain genomes for metagenomic binning, comparative biology and taxonomic classification.</title>
        <authorList>
            <person name="Goeker M."/>
        </authorList>
    </citation>
    <scope>NUCLEOTIDE SEQUENCE [LARGE SCALE GENOMIC DNA]</scope>
    <source>
        <strain evidence="10 11">DSM 4006</strain>
    </source>
</reference>